<dbReference type="Proteomes" id="UP000250140">
    <property type="component" value="Unassembled WGS sequence"/>
</dbReference>
<dbReference type="InterPro" id="IPR001128">
    <property type="entry name" value="Cyt_P450"/>
</dbReference>
<keyword evidence="10" id="KW-1185">Reference proteome</keyword>
<keyword evidence="7 8" id="KW-0349">Heme</keyword>
<sequence>MTNRLDKYEWFYSMLGNPMASFGTISADVHRVRRGALGPFFSTQAVVKFYPHMQAIVDRLIARMELCAERDEEIPLFYAYRCLTVDIISEYVFAHQMGLLDRADWGRYFYSAWRSLWELSPTIRQFPFMMDAIMSMPRWMTKLTDPRALEVVDLFSDIDHQTKVLLESDPEIIKAQPHSTVIWELSKSDALPPSEKTFRRLAVEANGLVAAGFETTGGTLTLMTYLVLSHPQVHQKLLEELEKAAPDPNKTPGFQVLEKLPYLFAVVKESLRVSVGAYSRLSRVNRHESMQYKQWTIPAGTAVGMSALFIAHDPEIFPKPLSFIPERWLETDGSIGPTANRLEHYLLAFGKGSRACVGINLAYAELYSVLFTVVRRFGRRIELYETTDRDLEAVHDYFAGMTRRPDGVEGNGLRVKIRKE</sequence>
<dbReference type="InterPro" id="IPR050121">
    <property type="entry name" value="Cytochrome_P450_monoxygenase"/>
</dbReference>
<keyword evidence="6 8" id="KW-0503">Monooxygenase</keyword>
<evidence type="ECO:0000256" key="2">
    <source>
        <dbReference type="ARBA" id="ARBA00010617"/>
    </source>
</evidence>
<dbReference type="SUPFAM" id="SSF48264">
    <property type="entry name" value="Cytochrome P450"/>
    <property type="match status" value="1"/>
</dbReference>
<dbReference type="PANTHER" id="PTHR24305">
    <property type="entry name" value="CYTOCHROME P450"/>
    <property type="match status" value="1"/>
</dbReference>
<comment type="similarity">
    <text evidence="2 8">Belongs to the cytochrome P450 family.</text>
</comment>
<dbReference type="PANTHER" id="PTHR24305:SF157">
    <property type="entry name" value="N-ACETYLTRYPTOPHAN 6-HYDROXYLASE IVOC-RELATED"/>
    <property type="match status" value="1"/>
</dbReference>
<dbReference type="EMBL" id="KV748562">
    <property type="protein sequence ID" value="OCL14548.1"/>
    <property type="molecule type" value="Genomic_DNA"/>
</dbReference>
<evidence type="ECO:0000256" key="6">
    <source>
        <dbReference type="ARBA" id="ARBA00023033"/>
    </source>
</evidence>
<dbReference type="PRINTS" id="PR00463">
    <property type="entry name" value="EP450I"/>
</dbReference>
<comment type="cofactor">
    <cofactor evidence="1 7">
        <name>heme</name>
        <dbReference type="ChEBI" id="CHEBI:30413"/>
    </cofactor>
</comment>
<evidence type="ECO:0000256" key="7">
    <source>
        <dbReference type="PIRSR" id="PIRSR602401-1"/>
    </source>
</evidence>
<dbReference type="GO" id="GO:0005506">
    <property type="term" value="F:iron ion binding"/>
    <property type="evidence" value="ECO:0007669"/>
    <property type="project" value="InterPro"/>
</dbReference>
<evidence type="ECO:0000256" key="5">
    <source>
        <dbReference type="ARBA" id="ARBA00023004"/>
    </source>
</evidence>
<keyword evidence="4 8" id="KW-0560">Oxidoreductase</keyword>
<dbReference type="Pfam" id="PF00067">
    <property type="entry name" value="p450"/>
    <property type="match status" value="1"/>
</dbReference>
<dbReference type="CDD" id="cd11062">
    <property type="entry name" value="CYP58-like"/>
    <property type="match status" value="1"/>
</dbReference>
<dbReference type="Gene3D" id="1.10.630.10">
    <property type="entry name" value="Cytochrome P450"/>
    <property type="match status" value="1"/>
</dbReference>
<organism evidence="9 10">
    <name type="scientific">Glonium stellatum</name>
    <dbReference type="NCBI Taxonomy" id="574774"/>
    <lineage>
        <taxon>Eukaryota</taxon>
        <taxon>Fungi</taxon>
        <taxon>Dikarya</taxon>
        <taxon>Ascomycota</taxon>
        <taxon>Pezizomycotina</taxon>
        <taxon>Dothideomycetes</taxon>
        <taxon>Pleosporomycetidae</taxon>
        <taxon>Gloniales</taxon>
        <taxon>Gloniaceae</taxon>
        <taxon>Glonium</taxon>
    </lineage>
</organism>
<evidence type="ECO:0000256" key="4">
    <source>
        <dbReference type="ARBA" id="ARBA00023002"/>
    </source>
</evidence>
<proteinExistence type="inferred from homology"/>
<dbReference type="PROSITE" id="PS00086">
    <property type="entry name" value="CYTOCHROME_P450"/>
    <property type="match status" value="1"/>
</dbReference>
<dbReference type="GO" id="GO:0016705">
    <property type="term" value="F:oxidoreductase activity, acting on paired donors, with incorporation or reduction of molecular oxygen"/>
    <property type="evidence" value="ECO:0007669"/>
    <property type="project" value="InterPro"/>
</dbReference>
<gene>
    <name evidence="9" type="ORF">AOQ84DRAFT_280816</name>
</gene>
<dbReference type="OrthoDB" id="3945418at2759"/>
<dbReference type="GO" id="GO:0004497">
    <property type="term" value="F:monooxygenase activity"/>
    <property type="evidence" value="ECO:0007669"/>
    <property type="project" value="UniProtKB-KW"/>
</dbReference>
<evidence type="ECO:0000256" key="3">
    <source>
        <dbReference type="ARBA" id="ARBA00022723"/>
    </source>
</evidence>
<dbReference type="GO" id="GO:0020037">
    <property type="term" value="F:heme binding"/>
    <property type="evidence" value="ECO:0007669"/>
    <property type="project" value="InterPro"/>
</dbReference>
<reference evidence="9 10" key="1">
    <citation type="journal article" date="2016" name="Nat. Commun.">
        <title>Ectomycorrhizal ecology is imprinted in the genome of the dominant symbiotic fungus Cenococcum geophilum.</title>
        <authorList>
            <consortium name="DOE Joint Genome Institute"/>
            <person name="Peter M."/>
            <person name="Kohler A."/>
            <person name="Ohm R.A."/>
            <person name="Kuo A."/>
            <person name="Krutzmann J."/>
            <person name="Morin E."/>
            <person name="Arend M."/>
            <person name="Barry K.W."/>
            <person name="Binder M."/>
            <person name="Choi C."/>
            <person name="Clum A."/>
            <person name="Copeland A."/>
            <person name="Grisel N."/>
            <person name="Haridas S."/>
            <person name="Kipfer T."/>
            <person name="LaButti K."/>
            <person name="Lindquist E."/>
            <person name="Lipzen A."/>
            <person name="Maire R."/>
            <person name="Meier B."/>
            <person name="Mihaltcheva S."/>
            <person name="Molinier V."/>
            <person name="Murat C."/>
            <person name="Poggeler S."/>
            <person name="Quandt C.A."/>
            <person name="Sperisen C."/>
            <person name="Tritt A."/>
            <person name="Tisserant E."/>
            <person name="Crous P.W."/>
            <person name="Henrissat B."/>
            <person name="Nehls U."/>
            <person name="Egli S."/>
            <person name="Spatafora J.W."/>
            <person name="Grigoriev I.V."/>
            <person name="Martin F.M."/>
        </authorList>
    </citation>
    <scope>NUCLEOTIDE SEQUENCE [LARGE SCALE GENOMIC DNA]</scope>
    <source>
        <strain evidence="9 10">CBS 207.34</strain>
    </source>
</reference>
<feature type="binding site" description="axial binding residue" evidence="7">
    <location>
        <position position="356"/>
    </location>
    <ligand>
        <name>heme</name>
        <dbReference type="ChEBI" id="CHEBI:30413"/>
    </ligand>
    <ligandPart>
        <name>Fe</name>
        <dbReference type="ChEBI" id="CHEBI:18248"/>
    </ligandPart>
</feature>
<keyword evidence="5 7" id="KW-0408">Iron</keyword>
<dbReference type="InterPro" id="IPR017972">
    <property type="entry name" value="Cyt_P450_CS"/>
</dbReference>
<dbReference type="InterPro" id="IPR036396">
    <property type="entry name" value="Cyt_P450_sf"/>
</dbReference>
<keyword evidence="3 7" id="KW-0479">Metal-binding</keyword>
<evidence type="ECO:0000256" key="8">
    <source>
        <dbReference type="RuleBase" id="RU000461"/>
    </source>
</evidence>
<dbReference type="InterPro" id="IPR002401">
    <property type="entry name" value="Cyt_P450_E_grp-I"/>
</dbReference>
<evidence type="ECO:0000256" key="1">
    <source>
        <dbReference type="ARBA" id="ARBA00001971"/>
    </source>
</evidence>
<name>A0A8E2FDR8_9PEZI</name>
<protein>
    <submittedName>
        <fullName evidence="9">Putative cytochrome P450</fullName>
    </submittedName>
</protein>
<dbReference type="AlphaFoldDB" id="A0A8E2FDR8"/>
<dbReference type="PRINTS" id="PR00385">
    <property type="entry name" value="P450"/>
</dbReference>
<evidence type="ECO:0000313" key="9">
    <source>
        <dbReference type="EMBL" id="OCL14548.1"/>
    </source>
</evidence>
<accession>A0A8E2FDR8</accession>
<evidence type="ECO:0000313" key="10">
    <source>
        <dbReference type="Proteomes" id="UP000250140"/>
    </source>
</evidence>